<comment type="caution">
    <text evidence="7">The sequence shown here is derived from an EMBL/GenBank/DDBJ whole genome shotgun (WGS) entry which is preliminary data.</text>
</comment>
<dbReference type="GO" id="GO:0005524">
    <property type="term" value="F:ATP binding"/>
    <property type="evidence" value="ECO:0007669"/>
    <property type="project" value="UniProtKB-KW"/>
</dbReference>
<feature type="domain" description="UvrD-like helicase C-terminal" evidence="6">
    <location>
        <begin position="1014"/>
        <end position="1092"/>
    </location>
</feature>
<dbReference type="GO" id="GO:0004386">
    <property type="term" value="F:helicase activity"/>
    <property type="evidence" value="ECO:0007669"/>
    <property type="project" value="UniProtKB-KW"/>
</dbReference>
<protein>
    <recommendedName>
        <fullName evidence="9">P-loop containing nucleoside triphosphate hydrolase protein</fullName>
    </recommendedName>
</protein>
<dbReference type="GO" id="GO:0016787">
    <property type="term" value="F:hydrolase activity"/>
    <property type="evidence" value="ECO:0007669"/>
    <property type="project" value="UniProtKB-KW"/>
</dbReference>
<evidence type="ECO:0008006" key="9">
    <source>
        <dbReference type="Google" id="ProtNLM"/>
    </source>
</evidence>
<dbReference type="OrthoDB" id="3156807at2759"/>
<keyword evidence="2" id="KW-0378">Hydrolase</keyword>
<proteinExistence type="predicted"/>
<evidence type="ECO:0000259" key="6">
    <source>
        <dbReference type="Pfam" id="PF13361"/>
    </source>
</evidence>
<dbReference type="Proteomes" id="UP000684084">
    <property type="component" value="Unassembled WGS sequence"/>
</dbReference>
<gene>
    <name evidence="7" type="ORF">CHRIB12_LOCUS15161</name>
</gene>
<evidence type="ECO:0000256" key="4">
    <source>
        <dbReference type="ARBA" id="ARBA00022840"/>
    </source>
</evidence>
<dbReference type="PANTHER" id="PTHR21529:SF4">
    <property type="entry name" value="TPR AND ANKYRIN REPEAT-CONTAINING PROTEIN 1"/>
    <property type="match status" value="1"/>
</dbReference>
<dbReference type="PANTHER" id="PTHR21529">
    <property type="entry name" value="MAMMARY TURMOR VIRUS RECEPTOR HOMOLOG 1, 2 MTVR1, 2"/>
    <property type="match status" value="1"/>
</dbReference>
<sequence length="2174" mass="254606">MFERPLIELLENLANSQNDDGWDRYVLLERCLTAPKLDLDKFLDELSRSFGTYIPTLQTFILHLYNKYLRVTPNLNLMNTPLDKFTSMLITDVITNNLQNSDIPGFGEFLHNCIELLWWNGSKDNNILTVNHIFNAILDADGVFGVLISENYGRRCLKRILFDFNMIIHIEQEKLLKAVDVVAALVEKCSEQEKCSEHRNVSSRLSKGFSVCKACTTLLQTLRSQSVKQTLLVNEKDSSQPTLDDTVRINNKESKKQHWSRKRAVNNIPNNSTFLSTEHEQYLDLLKMPTPQKPSDLPQFLIVLEQRKINSLQVLIDFLPCTSCHKQALTYFSRDKYFLEEELLSSDCHYRLPFEFNDDDKLGPWGILLSEDTIKDLRQLESSHEMIRAVMKKLGQLSLGEWDKHELRRKVQTHTIPVYEIELPDNDGLKILWQVDYGFSIRSDSFTQLVKIWAVTANKEQIRKILENLTIVHQVYTSKHLREVQQAGKDNVILPMTFKDEEESPENGLHNSLMDDDRLLEVHKMLVTNKFVPLSRNLYKSLALGGFNFTFQVSKKEYEIINNPTSAIIIGRSGTGKTTCIIFRQIASYLNRRLCKTSSNDKAFHIRQIFITLSPNLCHRVKEYFNRLRESAMLAGKKISMTQFYEYRRKKEEEEVDVDSMFEEGNEKDDIPNSFHELADHHFPLFITYDKFSKMLQETYGIKYLTKQRNLDADDIDTYDKEEKFYPKSSTTNFVDYNVFRKRYWPRLNCNFDCELGSKPEVNFLSREDYRSISIKKYPVFSYDRDRIYDLFEKYEAEKARNGHYDSIDRTKAILCLAKKKALGGPHIHEVYIDECQDNQIVDLTLILKVFDRVNNIFLAGDIAQCIARGSSFRFEDLHALMYNWEQTRAKINYSNIDINPERFELNINYRSHNGILQLASSVIDLIRQFFPNSIDKLSREHSKIGGPQPIFFNGFQRKHLTDHKESELDDVYTHNKQRRVDGDENPLIEFGADQVIIVRDDKAKDQLKKLINKAGLIMTVFEAKGMEFNDVLLYNFFTDSLACRKWRVILSALSENSKGVQTFSHEKHYILSSELKNLYVAVTRARQRLWICDENIEYSKPIREYWNSLELIKIVQSERKIVSNLAKKSESYEWNQRGKILFEERQYEQAIICFEKSGNEERRKLANAYYLQQIAKDSINDSDDDTIKSNFFNAINAFKECSRPGQAALCYQDIGMYKEAGDIYVEHNMFESAARSYLEANMWHEAGEYFEKAKKYDDAALTYKDGFLQDSLFYEIATEFMLKYKQKISKKTYCYIAHHIKIYYHATAISYGKFEEAVEVYKKLINNYEDIKEILEFLLYICRINMLNEIMVSITDSSTLQHYLSKMNEFIVKMESQLIRKSEKWNDLIEEFNLYSANLDKDINKIHKCIQYFRRHNKLATEFYAVNIWLQIPQSNIQAKYWNNRLQHILRLCDLVFPLITALQYNDNKIIENIFIVSEVENCPQKRQIFFGNPLIHLINEMHGNNSKIYNVDTIYETVSKFLASYIFELIRDANQKGRNIPDVSSQICCKFVSCPKQNCQYHHVITSPSILHKRLELAFLQYTVMLKLKVLYRHRLLKEEQSIEVLGLQRWWAERLVKVHIRYQSPQISCPEVTCMVLANLSDCTRNGFIEIARKTWLRELINNVSNFEIMLKCMFIFQQLKDKWGIDMFDWEMSKTTKLLNPNNLPIGFEYHDVQNGYHRAIPVGKRLSLFFHHLKFDHVIEAILNIKEFIQYAISKNQKVNLVTSDAFGDLVSLMEFATSLIFAVSPRYCDFFLPRSYLVNYFDTYSAVPLLPKYDRKDYLTAVKNTFDQVQQLLELLICKEQLYLLIILRLIRLLILIGLNECTFITRVFSLFKYLNNKVSSAKIKKYLKQKSKESLINVLYNDLKETGCDSLIIVYYQLEDIPSKISKWEKCGIIKLTYNSAKSFRSALQQIKSSVVTGGNVISKNQSQDKNTGLISGTLKQLAISDCPKAQEATRKIQVWFRRIYKRTLIDEKGKEAVRKYNILLKGQTVNVIAELIMLQEKMEVIKNRLKKIINNHPSGTDEIDSCFELEDDLKYDQYEKVELALKSLSITENSLKHKEANFEWLENELHQAEDIIGQVWECIDECKAEISSFYFTENFISKKISKSQNSADETPYGDCDDWQHTY</sequence>
<feature type="domain" description="UvrD-like helicase ATP-binding" evidence="5">
    <location>
        <begin position="566"/>
        <end position="867"/>
    </location>
</feature>
<accession>A0A915ZGM1</accession>
<keyword evidence="3" id="KW-0347">Helicase</keyword>
<dbReference type="InterPro" id="IPR014016">
    <property type="entry name" value="UvrD-like_ATP-bd"/>
</dbReference>
<dbReference type="EMBL" id="CAGKOT010000035">
    <property type="protein sequence ID" value="CAB5376079.1"/>
    <property type="molecule type" value="Genomic_DNA"/>
</dbReference>
<evidence type="ECO:0000256" key="3">
    <source>
        <dbReference type="ARBA" id="ARBA00022806"/>
    </source>
</evidence>
<organism evidence="7 8">
    <name type="scientific">Rhizophagus irregularis</name>
    <dbReference type="NCBI Taxonomy" id="588596"/>
    <lineage>
        <taxon>Eukaryota</taxon>
        <taxon>Fungi</taxon>
        <taxon>Fungi incertae sedis</taxon>
        <taxon>Mucoromycota</taxon>
        <taxon>Glomeromycotina</taxon>
        <taxon>Glomeromycetes</taxon>
        <taxon>Glomerales</taxon>
        <taxon>Glomeraceae</taxon>
        <taxon>Rhizophagus</taxon>
    </lineage>
</organism>
<evidence type="ECO:0000313" key="7">
    <source>
        <dbReference type="EMBL" id="CAB5376079.1"/>
    </source>
</evidence>
<evidence type="ECO:0000256" key="1">
    <source>
        <dbReference type="ARBA" id="ARBA00022741"/>
    </source>
</evidence>
<reference evidence="7" key="1">
    <citation type="submission" date="2020-05" db="EMBL/GenBank/DDBJ databases">
        <authorList>
            <person name="Rincon C."/>
            <person name="Sanders R I."/>
            <person name="Robbins C."/>
            <person name="Chaturvedi A."/>
        </authorList>
    </citation>
    <scope>NUCLEOTIDE SEQUENCE</scope>
    <source>
        <strain evidence="7">CHB12</strain>
    </source>
</reference>
<keyword evidence="1" id="KW-0547">Nucleotide-binding</keyword>
<dbReference type="InterPro" id="IPR039904">
    <property type="entry name" value="TRANK1"/>
</dbReference>
<keyword evidence="4" id="KW-0067">ATP-binding</keyword>
<dbReference type="VEuPathDB" id="FungiDB:RhiirFUN_017185"/>
<evidence type="ECO:0000259" key="5">
    <source>
        <dbReference type="Pfam" id="PF00580"/>
    </source>
</evidence>
<evidence type="ECO:0000313" key="8">
    <source>
        <dbReference type="Proteomes" id="UP000684084"/>
    </source>
</evidence>
<dbReference type="Pfam" id="PF13361">
    <property type="entry name" value="UvrD_C"/>
    <property type="match status" value="1"/>
</dbReference>
<evidence type="ECO:0000256" key="2">
    <source>
        <dbReference type="ARBA" id="ARBA00022801"/>
    </source>
</evidence>
<dbReference type="Pfam" id="PF00580">
    <property type="entry name" value="UvrD-helicase"/>
    <property type="match status" value="1"/>
</dbReference>
<dbReference type="InterPro" id="IPR014017">
    <property type="entry name" value="DNA_helicase_UvrD-like_C"/>
</dbReference>
<name>A0A915ZGM1_9GLOM</name>